<dbReference type="SUPFAM" id="SSF56784">
    <property type="entry name" value="HAD-like"/>
    <property type="match status" value="1"/>
</dbReference>
<dbReference type="RefSeq" id="WP_065410502.1">
    <property type="nucleotide sequence ID" value="NZ_MAYT01000023.1"/>
</dbReference>
<dbReference type="PANTHER" id="PTHR10000">
    <property type="entry name" value="PHOSPHOSERINE PHOSPHATASE"/>
    <property type="match status" value="1"/>
</dbReference>
<name>A0A1B9ATH5_9BACI</name>
<accession>A0A1B9ATH5</accession>
<dbReference type="Gene3D" id="3.40.50.1000">
    <property type="entry name" value="HAD superfamily/HAD-like"/>
    <property type="match status" value="1"/>
</dbReference>
<dbReference type="SFLD" id="SFLDS00003">
    <property type="entry name" value="Haloacid_Dehalogenase"/>
    <property type="match status" value="1"/>
</dbReference>
<dbReference type="NCBIfam" id="TIGR01484">
    <property type="entry name" value="HAD-SF-IIB"/>
    <property type="match status" value="1"/>
</dbReference>
<dbReference type="EMBL" id="MAYT01000023">
    <property type="protein sequence ID" value="OCA87041.1"/>
    <property type="molecule type" value="Genomic_DNA"/>
</dbReference>
<keyword evidence="1" id="KW-0378">Hydrolase</keyword>
<dbReference type="InterPro" id="IPR023214">
    <property type="entry name" value="HAD_sf"/>
</dbReference>
<dbReference type="SFLD" id="SFLDG01144">
    <property type="entry name" value="C2.B.4:_PGP_Like"/>
    <property type="match status" value="1"/>
</dbReference>
<evidence type="ECO:0000313" key="1">
    <source>
        <dbReference type="EMBL" id="OCA87041.1"/>
    </source>
</evidence>
<dbReference type="PANTHER" id="PTHR10000:SF25">
    <property type="entry name" value="PHOSPHATASE YKRA-RELATED"/>
    <property type="match status" value="1"/>
</dbReference>
<dbReference type="InterPro" id="IPR036412">
    <property type="entry name" value="HAD-like_sf"/>
</dbReference>
<gene>
    <name evidence="1" type="ORF">A8F95_07120</name>
</gene>
<dbReference type="GO" id="GO:0005829">
    <property type="term" value="C:cytosol"/>
    <property type="evidence" value="ECO:0007669"/>
    <property type="project" value="TreeGrafter"/>
</dbReference>
<dbReference type="GO" id="GO:0000287">
    <property type="term" value="F:magnesium ion binding"/>
    <property type="evidence" value="ECO:0007669"/>
    <property type="project" value="TreeGrafter"/>
</dbReference>
<dbReference type="InterPro" id="IPR000150">
    <property type="entry name" value="Cof"/>
</dbReference>
<dbReference type="Pfam" id="PF08282">
    <property type="entry name" value="Hydrolase_3"/>
    <property type="match status" value="1"/>
</dbReference>
<dbReference type="GO" id="GO:0016791">
    <property type="term" value="F:phosphatase activity"/>
    <property type="evidence" value="ECO:0007669"/>
    <property type="project" value="UniProtKB-ARBA"/>
</dbReference>
<dbReference type="NCBIfam" id="TIGR00099">
    <property type="entry name" value="Cof-subfamily"/>
    <property type="match status" value="1"/>
</dbReference>
<dbReference type="InterPro" id="IPR006379">
    <property type="entry name" value="HAD-SF_hydro_IIB"/>
</dbReference>
<dbReference type="SFLD" id="SFLDG01140">
    <property type="entry name" value="C2.B:_Phosphomannomutase_and_P"/>
    <property type="match status" value="1"/>
</dbReference>
<reference evidence="2" key="1">
    <citation type="submission" date="2016-05" db="EMBL/GenBank/DDBJ databases">
        <authorList>
            <person name="Liu B."/>
            <person name="Wang J."/>
            <person name="Zhu Y."/>
            <person name="Liu G."/>
            <person name="Chen Q."/>
            <person name="Chen Z."/>
            <person name="Lan J."/>
            <person name="Che J."/>
            <person name="Ge C."/>
            <person name="Shi H."/>
            <person name="Pan Z."/>
            <person name="Liu X."/>
        </authorList>
    </citation>
    <scope>NUCLEOTIDE SEQUENCE [LARGE SCALE GENOMIC DNA]</scope>
    <source>
        <strain evidence="2">FJAT-27215</strain>
    </source>
</reference>
<comment type="caution">
    <text evidence="1">The sequence shown here is derived from an EMBL/GenBank/DDBJ whole genome shotgun (WGS) entry which is preliminary data.</text>
</comment>
<protein>
    <submittedName>
        <fullName evidence="1">Hydrolase Cof</fullName>
    </submittedName>
</protein>
<organism evidence="1 2">
    <name type="scientific">Pseudobacillus wudalianchiensis</name>
    <dbReference type="NCBI Taxonomy" id="1743143"/>
    <lineage>
        <taxon>Bacteria</taxon>
        <taxon>Bacillati</taxon>
        <taxon>Bacillota</taxon>
        <taxon>Bacilli</taxon>
        <taxon>Bacillales</taxon>
        <taxon>Bacillaceae</taxon>
        <taxon>Pseudobacillus</taxon>
    </lineage>
</organism>
<evidence type="ECO:0000313" key="2">
    <source>
        <dbReference type="Proteomes" id="UP000092578"/>
    </source>
</evidence>
<dbReference type="Proteomes" id="UP000092578">
    <property type="component" value="Unassembled WGS sequence"/>
</dbReference>
<dbReference type="AlphaFoldDB" id="A0A1B9ATH5"/>
<dbReference type="CDD" id="cd07517">
    <property type="entry name" value="HAD_HPP"/>
    <property type="match status" value="1"/>
</dbReference>
<dbReference type="PROSITE" id="PS01229">
    <property type="entry name" value="COF_2"/>
    <property type="match status" value="1"/>
</dbReference>
<dbReference type="Gene3D" id="3.30.1240.10">
    <property type="match status" value="1"/>
</dbReference>
<proteinExistence type="predicted"/>
<sequence length="256" mass="29091">MTKIVFFDIDGTLLDHDKQLPAKTKEAVQQLRDKGVYTAIATGRAPFMFEDLRKELDIHSFVSFNGQYVVFEDQVIYLNPLAADSLDRLNQYAGEQGHSLVYMTEEAMKANRPDDTYVKESLSTLKFPYPGISPDFHKENDLYQTLIFCEEAEEERYRKDFPEFTFIRWHPYSLDILPAGGSKAEGIKKMMERLDFKMEDVYAFGDGLNDIEMLKLVGTGVAMGNALPPVKEAADMVTADVAEDGIYLALKKLELL</sequence>
<keyword evidence="2" id="KW-1185">Reference proteome</keyword>